<feature type="compositionally biased region" description="Acidic residues" evidence="1">
    <location>
        <begin position="663"/>
        <end position="677"/>
    </location>
</feature>
<feature type="region of interest" description="Disordered" evidence="1">
    <location>
        <begin position="90"/>
        <end position="110"/>
    </location>
</feature>
<dbReference type="GO" id="GO:0046983">
    <property type="term" value="F:protein dimerization activity"/>
    <property type="evidence" value="ECO:0007669"/>
    <property type="project" value="InterPro"/>
</dbReference>
<evidence type="ECO:0000259" key="3">
    <source>
        <dbReference type="Pfam" id="PF05699"/>
    </source>
</evidence>
<evidence type="ECO:0000259" key="2">
    <source>
        <dbReference type="Pfam" id="PF04937"/>
    </source>
</evidence>
<feature type="domain" description="HAT C-terminal dimerisation" evidence="3">
    <location>
        <begin position="554"/>
        <end position="621"/>
    </location>
</feature>
<feature type="region of interest" description="Disordered" evidence="1">
    <location>
        <begin position="628"/>
        <end position="677"/>
    </location>
</feature>
<evidence type="ECO:0008006" key="6">
    <source>
        <dbReference type="Google" id="ProtNLM"/>
    </source>
</evidence>
<dbReference type="InterPro" id="IPR007021">
    <property type="entry name" value="DUF659"/>
</dbReference>
<dbReference type="SUPFAM" id="SSF53098">
    <property type="entry name" value="Ribonuclease H-like"/>
    <property type="match status" value="1"/>
</dbReference>
<feature type="compositionally biased region" description="Acidic residues" evidence="1">
    <location>
        <begin position="634"/>
        <end position="646"/>
    </location>
</feature>
<dbReference type="InterPro" id="IPR012337">
    <property type="entry name" value="RNaseH-like_sf"/>
</dbReference>
<organism evidence="4 5">
    <name type="scientific">Cuscuta campestris</name>
    <dbReference type="NCBI Taxonomy" id="132261"/>
    <lineage>
        <taxon>Eukaryota</taxon>
        <taxon>Viridiplantae</taxon>
        <taxon>Streptophyta</taxon>
        <taxon>Embryophyta</taxon>
        <taxon>Tracheophyta</taxon>
        <taxon>Spermatophyta</taxon>
        <taxon>Magnoliopsida</taxon>
        <taxon>eudicotyledons</taxon>
        <taxon>Gunneridae</taxon>
        <taxon>Pentapetalae</taxon>
        <taxon>asterids</taxon>
        <taxon>lamiids</taxon>
        <taxon>Solanales</taxon>
        <taxon>Convolvulaceae</taxon>
        <taxon>Cuscuteae</taxon>
        <taxon>Cuscuta</taxon>
        <taxon>Cuscuta subgen. Grammica</taxon>
        <taxon>Cuscuta sect. Cleistogrammica</taxon>
    </lineage>
</organism>
<evidence type="ECO:0000313" key="4">
    <source>
        <dbReference type="EMBL" id="VFQ83695.1"/>
    </source>
</evidence>
<reference evidence="4 5" key="1">
    <citation type="submission" date="2018-04" db="EMBL/GenBank/DDBJ databases">
        <authorList>
            <person name="Vogel A."/>
        </authorList>
    </citation>
    <scope>NUCLEOTIDE SEQUENCE [LARGE SCALE GENOMIC DNA]</scope>
</reference>
<evidence type="ECO:0000256" key="1">
    <source>
        <dbReference type="SAM" id="MobiDB-lite"/>
    </source>
</evidence>
<dbReference type="AlphaFoldDB" id="A0A484M513"/>
<evidence type="ECO:0000313" key="5">
    <source>
        <dbReference type="Proteomes" id="UP000595140"/>
    </source>
</evidence>
<dbReference type="OrthoDB" id="1741262at2759"/>
<name>A0A484M513_9ASTE</name>
<dbReference type="PANTHER" id="PTHR32166">
    <property type="entry name" value="OSJNBA0013A04.12 PROTEIN"/>
    <property type="match status" value="1"/>
</dbReference>
<protein>
    <recommendedName>
        <fullName evidence="6">DUF659 domain-containing protein</fullName>
    </recommendedName>
</protein>
<dbReference type="PANTHER" id="PTHR32166:SF63">
    <property type="entry name" value="HAT TRANSPOSON SUPERFAMILY PROTEIN"/>
    <property type="match status" value="1"/>
</dbReference>
<dbReference type="Proteomes" id="UP000595140">
    <property type="component" value="Unassembled WGS sequence"/>
</dbReference>
<accession>A0A484M513</accession>
<dbReference type="Pfam" id="PF05699">
    <property type="entry name" value="Dimer_Tnp_hAT"/>
    <property type="match status" value="1"/>
</dbReference>
<dbReference type="Pfam" id="PF04937">
    <property type="entry name" value="DUF659"/>
    <property type="match status" value="1"/>
</dbReference>
<dbReference type="EMBL" id="OOIL02002583">
    <property type="protein sequence ID" value="VFQ83695.1"/>
    <property type="molecule type" value="Genomic_DNA"/>
</dbReference>
<dbReference type="InterPro" id="IPR008906">
    <property type="entry name" value="HATC_C_dom"/>
</dbReference>
<gene>
    <name evidence="4" type="ORF">CCAM_LOCUS25471</name>
</gene>
<feature type="domain" description="DUF659" evidence="2">
    <location>
        <begin position="179"/>
        <end position="331"/>
    </location>
</feature>
<keyword evidence="5" id="KW-1185">Reference proteome</keyword>
<sequence>MTANGHDYGALVDRKKGRYQCNYCGKLITGHTRLKYHLGGIRGDVTPCPEVPEGVKETLRDELLEKKFVKARKDFGELSLPNLPLKRQRHELDKQDVVQSSRNGRSVKPKSEMGSLFENNFKAAAAPVFPDDGQVESLLGEAQKCIGRFFYETGVNFEMSESPSFLNMIRSINRTVRIPTCQQLKGQVLQDAVNEMQEYTSDIKSVWAATGCSILLDGWVDSNGRKLLNILIDCAKGTIYHQCSDISSIDDDVAEMEAYLGGVIEEVGVDNVVQIVTYSSSSFMEEVGKRINDKYKTVFWTVSASHCIELMLRKLETMKDLKEILGKAKTITEFVYNNESVLKLVKDFCSIDDLVEPSKIRSIVPFLTLENMVMEEENLQRVFLSSDWKTLDCAKTSEGQMVAELVGDKAFWDGALVVLKAIIPLVKVLKLINNSNKPLNGYIYDTIDQAKETIRSQFQNKKSQYMRFWEAIDEIWNKYLHSPLHAAGYFLNPSIFYSSDFFADAEVSCGLCCCIVRMTGNLSAQDLIMQQIEEYRMSKGLLGIGSGEARLRNTHPALWWSEYGTQCPELQKLAVRILSQTCEGASKYNLKRTLAEALLTEGRNETEQAKLRDLAFVHYNMQLQSFREHASSELPDEETGPADDDWSVVGKRPPTSTVIENCEAQDSDSEDDNEPHL</sequence>
<proteinExistence type="predicted"/>